<name>A0ABV7CH66_9GAMM</name>
<dbReference type="Proteomes" id="UP001595453">
    <property type="component" value="Unassembled WGS sequence"/>
</dbReference>
<protein>
    <submittedName>
        <fullName evidence="3">Rhodanese-like domain-containing protein</fullName>
    </submittedName>
</protein>
<evidence type="ECO:0000313" key="4">
    <source>
        <dbReference type="Proteomes" id="UP001595453"/>
    </source>
</evidence>
<proteinExistence type="predicted"/>
<dbReference type="EMBL" id="JBHRSD010000010">
    <property type="protein sequence ID" value="MFC3032004.1"/>
    <property type="molecule type" value="Genomic_DNA"/>
</dbReference>
<organism evidence="3 4">
    <name type="scientific">Pseudoalteromonas fenneropenaei</name>
    <dbReference type="NCBI Taxonomy" id="1737459"/>
    <lineage>
        <taxon>Bacteria</taxon>
        <taxon>Pseudomonadati</taxon>
        <taxon>Pseudomonadota</taxon>
        <taxon>Gammaproteobacteria</taxon>
        <taxon>Alteromonadales</taxon>
        <taxon>Pseudoalteromonadaceae</taxon>
        <taxon>Pseudoalteromonas</taxon>
    </lineage>
</organism>
<evidence type="ECO:0000259" key="2">
    <source>
        <dbReference type="PROSITE" id="PS50206"/>
    </source>
</evidence>
<feature type="transmembrane region" description="Helical" evidence="1">
    <location>
        <begin position="12"/>
        <end position="30"/>
    </location>
</feature>
<evidence type="ECO:0000313" key="3">
    <source>
        <dbReference type="EMBL" id="MFC3032004.1"/>
    </source>
</evidence>
<dbReference type="InterPro" id="IPR001763">
    <property type="entry name" value="Rhodanese-like_dom"/>
</dbReference>
<dbReference type="RefSeq" id="WP_377121803.1">
    <property type="nucleotide sequence ID" value="NZ_JBHRSD010000010.1"/>
</dbReference>
<dbReference type="PROSITE" id="PS50206">
    <property type="entry name" value="RHODANESE_3"/>
    <property type="match status" value="1"/>
</dbReference>
<evidence type="ECO:0000256" key="1">
    <source>
        <dbReference type="SAM" id="Phobius"/>
    </source>
</evidence>
<dbReference type="SUPFAM" id="SSF52821">
    <property type="entry name" value="Rhodanese/Cell cycle control phosphatase"/>
    <property type="match status" value="1"/>
</dbReference>
<dbReference type="PANTHER" id="PTHR43031">
    <property type="entry name" value="FAD-DEPENDENT OXIDOREDUCTASE"/>
    <property type="match status" value="1"/>
</dbReference>
<reference evidence="4" key="1">
    <citation type="journal article" date="2019" name="Int. J. Syst. Evol. Microbiol.">
        <title>The Global Catalogue of Microorganisms (GCM) 10K type strain sequencing project: providing services to taxonomists for standard genome sequencing and annotation.</title>
        <authorList>
            <consortium name="The Broad Institute Genomics Platform"/>
            <consortium name="The Broad Institute Genome Sequencing Center for Infectious Disease"/>
            <person name="Wu L."/>
            <person name="Ma J."/>
        </authorList>
    </citation>
    <scope>NUCLEOTIDE SEQUENCE [LARGE SCALE GENOMIC DNA]</scope>
    <source>
        <strain evidence="4">KCTC 42730</strain>
    </source>
</reference>
<sequence length="141" mass="15390">MEQYIEFLSNHPVLSIIWLIIAAMLIGSWFKSQFSKIRQINPQQLTLLVNRQDGQVVDIRSQKEFNQGHIAGAIHLAADKAKQGDLSTLEKFKSAPIILVCNAGITANGIAEVCHKAGFEQVFVLSGGMGAWQSAGLPTSK</sequence>
<dbReference type="CDD" id="cd00158">
    <property type="entry name" value="RHOD"/>
    <property type="match status" value="1"/>
</dbReference>
<accession>A0ABV7CH66</accession>
<keyword evidence="1" id="KW-0812">Transmembrane</keyword>
<feature type="domain" description="Rhodanese" evidence="2">
    <location>
        <begin position="50"/>
        <end position="141"/>
    </location>
</feature>
<keyword evidence="4" id="KW-1185">Reference proteome</keyword>
<keyword evidence="1" id="KW-0472">Membrane</keyword>
<dbReference type="SMART" id="SM00450">
    <property type="entry name" value="RHOD"/>
    <property type="match status" value="1"/>
</dbReference>
<gene>
    <name evidence="3" type="ORF">ACFOEE_05695</name>
</gene>
<keyword evidence="1" id="KW-1133">Transmembrane helix</keyword>
<dbReference type="Pfam" id="PF00581">
    <property type="entry name" value="Rhodanese"/>
    <property type="match status" value="1"/>
</dbReference>
<dbReference type="InterPro" id="IPR050229">
    <property type="entry name" value="GlpE_sulfurtransferase"/>
</dbReference>
<dbReference type="Gene3D" id="3.40.250.10">
    <property type="entry name" value="Rhodanese-like domain"/>
    <property type="match status" value="1"/>
</dbReference>
<dbReference type="PANTHER" id="PTHR43031:SF18">
    <property type="entry name" value="RHODANESE-RELATED SULFURTRANSFERASES"/>
    <property type="match status" value="1"/>
</dbReference>
<comment type="caution">
    <text evidence="3">The sequence shown here is derived from an EMBL/GenBank/DDBJ whole genome shotgun (WGS) entry which is preliminary data.</text>
</comment>
<dbReference type="InterPro" id="IPR036873">
    <property type="entry name" value="Rhodanese-like_dom_sf"/>
</dbReference>